<reference evidence="1 2" key="1">
    <citation type="submission" date="2017-08" db="EMBL/GenBank/DDBJ databases">
        <title>Complete Genome Sequence of Streptomyces formicae KY5, the formicamycin producer.</title>
        <authorList>
            <person name="Holmes N.A."/>
            <person name="Devine R."/>
            <person name="Qin Z."/>
            <person name="Seipke R.F."/>
            <person name="Wilkinson B."/>
            <person name="Hutchings M.I."/>
        </authorList>
    </citation>
    <scope>NUCLEOTIDE SEQUENCE [LARGE SCALE GENOMIC DNA]</scope>
    <source>
        <strain evidence="1 2">KY5</strain>
    </source>
</reference>
<evidence type="ECO:0000313" key="1">
    <source>
        <dbReference type="EMBL" id="ATL30008.1"/>
    </source>
</evidence>
<dbReference type="SUPFAM" id="SSF46785">
    <property type="entry name" value="Winged helix' DNA-binding domain"/>
    <property type="match status" value="1"/>
</dbReference>
<gene>
    <name evidence="1" type="ORF">KY5_4990c</name>
</gene>
<organism evidence="1 2">
    <name type="scientific">Streptomyces formicae</name>
    <dbReference type="NCBI Taxonomy" id="1616117"/>
    <lineage>
        <taxon>Bacteria</taxon>
        <taxon>Bacillati</taxon>
        <taxon>Actinomycetota</taxon>
        <taxon>Actinomycetes</taxon>
        <taxon>Kitasatosporales</taxon>
        <taxon>Streptomycetaceae</taxon>
        <taxon>Streptomyces</taxon>
    </lineage>
</organism>
<name>A0A291QEL6_9ACTN</name>
<accession>A0A291QEL6</accession>
<evidence type="ECO:0008006" key="3">
    <source>
        <dbReference type="Google" id="ProtNLM"/>
    </source>
</evidence>
<dbReference type="InterPro" id="IPR036390">
    <property type="entry name" value="WH_DNA-bd_sf"/>
</dbReference>
<dbReference type="Proteomes" id="UP000221011">
    <property type="component" value="Chromosome"/>
</dbReference>
<dbReference type="Gene3D" id="1.10.10.10">
    <property type="entry name" value="Winged helix-like DNA-binding domain superfamily/Winged helix DNA-binding domain"/>
    <property type="match status" value="1"/>
</dbReference>
<proteinExistence type="predicted"/>
<dbReference type="AlphaFoldDB" id="A0A291QEL6"/>
<dbReference type="KEGG" id="sfk:KY5_4990c"/>
<keyword evidence="2" id="KW-1185">Reference proteome</keyword>
<dbReference type="EMBL" id="CP022685">
    <property type="protein sequence ID" value="ATL30008.1"/>
    <property type="molecule type" value="Genomic_DNA"/>
</dbReference>
<sequence length="158" mass="17476">MGMTTFTYSHSDADLVNQPIGYWSSAAGTAVVHHIRTHLAELGLTQPQWWVMGQLHDAPEGGRGRDEVVGVLRGYLDTGDGALLHNISALHDRGLITEDTAGRIALTDEGRALRERAAERQQQIRAEIHEGITEEEYVLTLKVLQRMIHNVGGAAWHH</sequence>
<dbReference type="InterPro" id="IPR036388">
    <property type="entry name" value="WH-like_DNA-bd_sf"/>
</dbReference>
<protein>
    <recommendedName>
        <fullName evidence="3">Transcriptional regulator, MarR family</fullName>
    </recommendedName>
</protein>
<evidence type="ECO:0000313" key="2">
    <source>
        <dbReference type="Proteomes" id="UP000221011"/>
    </source>
</evidence>